<feature type="region of interest" description="Disordered" evidence="1">
    <location>
        <begin position="1"/>
        <end position="51"/>
    </location>
</feature>
<feature type="region of interest" description="Disordered" evidence="1">
    <location>
        <begin position="637"/>
        <end position="658"/>
    </location>
</feature>
<sequence>MHEPTSSVNPPLRPASSSPSQLTVPTMTGGPAQVEGGVYSASPGTLHRDGTYYHHGQATSQLSQQPSFAPVEGEVRQDYSYSYPIDPPQVPYDPSYPYIPGYGQALQNDSSYVFEPAQQHRYQTMSSHQDRNSHSTTSHLSGVPSLPNEAYTIQPAGINNTHFQAGRDDERLRGGSMQSHSHQDPGGGDPPMGAPSSLNPGKVACGYASYTSGNSLENFPYDNTQALRKDHLQGLPAPPSLVPAASHATSKMATTTMLNSHPGVMTDPPVDKEQDYLTTARHTTTTTTCSSAGGATETFLSSHSSQQNTSIMPVSTTPTDYPSHLPGLFTEELFDQIDVDGTRCVYASDGVYLFSRAPESDSVLVSVYPVGTEIVQREDGSFVPVYNQSPTPASAESSGQHTSVADEYHTINKPSNKVTNPSASPPSSTRQAFPTSGNSGVPTPPHPMSESLPATPPSSHNVPQVLPPQLAGPSPPPQLPYLDPSYPDPLRRNPFNSIANTHHSNAVQQQEEELKRRVPQPQSNFQNQDRHLSSSPAMLEWRAEGQKTNEGRQDHHHYPSTHSLPGQVPSAQSLPVPPSHQQQEAERAFLRSQNHIQSSGPTSTVSPSSSGVPSLTPNTLGATAGMVENNVDRLHYHPDPSQDSAARFQQLERDREQAYRQQLAATKPRGLAMEPGRALHSTSVSSGGSKLVEFYIDFVESIAPQQFLCPPGTRLSLGAFIHEEEGDNPHFVTPTTLMEADGVADFGGASLQMFWKDEEFVHLRVFEEVDGTQGGGKESTGGKMRKAIGFIKLQICSLNSENVTMKVMLVDKNKEPNGFLLLRFAILGDVLYNASNHQNILQQQTSSEFLKEEEIRKGMRNQDGGVSQPYSLNQDSRDMTYRQINSGHGSGVHTPAPQYQQSNSTPALPFPQNTMGTAQPGPKQPSTTPGPIQGVPTSASMAATYPLHDGHSYPGGTNSAISRNICASFYEGKMDSRNLHEITPLDSVVDEGYDAHNTLLPVVPLGFPGLPPSYQHETRKQMLPNNYSLDIYGGTEGSPSSSYGYHPQDTSSRDRRGARGRKPLQQGIAEEKESLGPHQGMPVIHYDPNRSGSSSSTAASGGVSGTDSASVKGVPTKDSQPLTRSPQAKTQKKTRRVRHPYACKLCGVGLVRG</sequence>
<dbReference type="VEuPathDB" id="ToxoDB:CSUI_010156"/>
<feature type="compositionally biased region" description="Low complexity" evidence="1">
    <location>
        <begin position="598"/>
        <end position="614"/>
    </location>
</feature>
<feature type="region of interest" description="Disordered" evidence="1">
    <location>
        <begin position="545"/>
        <end position="618"/>
    </location>
</feature>
<reference evidence="2 3" key="1">
    <citation type="journal article" date="2017" name="Int. J. Parasitol.">
        <title>The genome of the protozoan parasite Cystoisospora suis and a reverse vaccinology approach to identify vaccine candidates.</title>
        <authorList>
            <person name="Palmieri N."/>
            <person name="Shrestha A."/>
            <person name="Ruttkowski B."/>
            <person name="Beck T."/>
            <person name="Vogl C."/>
            <person name="Tomley F."/>
            <person name="Blake D.P."/>
            <person name="Joachim A."/>
        </authorList>
    </citation>
    <scope>NUCLEOTIDE SEQUENCE [LARGE SCALE GENOMIC DNA]</scope>
    <source>
        <strain evidence="2 3">Wien I</strain>
    </source>
</reference>
<evidence type="ECO:0000256" key="1">
    <source>
        <dbReference type="SAM" id="MobiDB-lite"/>
    </source>
</evidence>
<feature type="compositionally biased region" description="Polar residues" evidence="1">
    <location>
        <begin position="864"/>
        <end position="874"/>
    </location>
</feature>
<dbReference type="OrthoDB" id="329935at2759"/>
<dbReference type="EMBL" id="MIGC01006745">
    <property type="protein sequence ID" value="PHJ16032.1"/>
    <property type="molecule type" value="Genomic_DNA"/>
</dbReference>
<gene>
    <name evidence="2" type="ORF">CSUI_010156</name>
</gene>
<organism evidence="2 3">
    <name type="scientific">Cystoisospora suis</name>
    <dbReference type="NCBI Taxonomy" id="483139"/>
    <lineage>
        <taxon>Eukaryota</taxon>
        <taxon>Sar</taxon>
        <taxon>Alveolata</taxon>
        <taxon>Apicomplexa</taxon>
        <taxon>Conoidasida</taxon>
        <taxon>Coccidia</taxon>
        <taxon>Eucoccidiorida</taxon>
        <taxon>Eimeriorina</taxon>
        <taxon>Sarcocystidae</taxon>
        <taxon>Cystoisospora</taxon>
    </lineage>
</organism>
<dbReference type="RefSeq" id="XP_067917764.1">
    <property type="nucleotide sequence ID" value="XM_068070261.1"/>
</dbReference>
<feature type="region of interest" description="Disordered" evidence="1">
    <location>
        <begin position="881"/>
        <end position="938"/>
    </location>
</feature>
<accession>A0A2C6KHN1</accession>
<feature type="compositionally biased region" description="Basic and acidic residues" evidence="1">
    <location>
        <begin position="545"/>
        <end position="557"/>
    </location>
</feature>
<feature type="compositionally biased region" description="Polar residues" evidence="1">
    <location>
        <begin position="412"/>
        <end position="441"/>
    </location>
</feature>
<dbReference type="GeneID" id="94433472"/>
<name>A0A2C6KHN1_9APIC</name>
<feature type="compositionally biased region" description="Polar residues" evidence="1">
    <location>
        <begin position="897"/>
        <end position="917"/>
    </location>
</feature>
<feature type="compositionally biased region" description="Polar residues" evidence="1">
    <location>
        <begin position="924"/>
        <end position="938"/>
    </location>
</feature>
<comment type="caution">
    <text evidence="2">The sequence shown here is derived from an EMBL/GenBank/DDBJ whole genome shotgun (WGS) entry which is preliminary data.</text>
</comment>
<proteinExistence type="predicted"/>
<dbReference type="Proteomes" id="UP000221165">
    <property type="component" value="Unassembled WGS sequence"/>
</dbReference>
<feature type="compositionally biased region" description="Polar residues" evidence="1">
    <location>
        <begin position="1"/>
        <end position="26"/>
    </location>
</feature>
<feature type="region of interest" description="Disordered" evidence="1">
    <location>
        <begin position="121"/>
        <end position="151"/>
    </location>
</feature>
<evidence type="ECO:0000313" key="2">
    <source>
        <dbReference type="EMBL" id="PHJ16032.1"/>
    </source>
</evidence>
<protein>
    <submittedName>
        <fullName evidence="2">Uncharacterized protein</fullName>
    </submittedName>
</protein>
<keyword evidence="3" id="KW-1185">Reference proteome</keyword>
<feature type="region of interest" description="Disordered" evidence="1">
    <location>
        <begin position="170"/>
        <end position="200"/>
    </location>
</feature>
<feature type="region of interest" description="Disordered" evidence="1">
    <location>
        <begin position="857"/>
        <end position="876"/>
    </location>
</feature>
<dbReference type="AlphaFoldDB" id="A0A2C6KHN1"/>
<feature type="compositionally biased region" description="Low complexity" evidence="1">
    <location>
        <begin position="1091"/>
        <end position="1111"/>
    </location>
</feature>
<evidence type="ECO:0000313" key="3">
    <source>
        <dbReference type="Proteomes" id="UP000221165"/>
    </source>
</evidence>
<feature type="compositionally biased region" description="Polar residues" evidence="1">
    <location>
        <begin position="560"/>
        <end position="573"/>
    </location>
</feature>
<feature type="compositionally biased region" description="Polar residues" evidence="1">
    <location>
        <begin position="1117"/>
        <end position="1129"/>
    </location>
</feature>
<feature type="compositionally biased region" description="Polar residues" evidence="1">
    <location>
        <begin position="386"/>
        <end position="403"/>
    </location>
</feature>
<feature type="region of interest" description="Disordered" evidence="1">
    <location>
        <begin position="383"/>
        <end position="533"/>
    </location>
</feature>
<feature type="compositionally biased region" description="Polar residues" evidence="1">
    <location>
        <begin position="494"/>
        <end position="509"/>
    </location>
</feature>
<feature type="region of interest" description="Disordered" evidence="1">
    <location>
        <begin position="1027"/>
        <end position="1137"/>
    </location>
</feature>